<dbReference type="EMBL" id="BAAAPE010000016">
    <property type="protein sequence ID" value="GAA2096835.1"/>
    <property type="molecule type" value="Genomic_DNA"/>
</dbReference>
<organism evidence="3 4">
    <name type="scientific">Streptomyces albiaxialis</name>
    <dbReference type="NCBI Taxonomy" id="329523"/>
    <lineage>
        <taxon>Bacteria</taxon>
        <taxon>Bacillati</taxon>
        <taxon>Actinomycetota</taxon>
        <taxon>Actinomycetes</taxon>
        <taxon>Kitasatosporales</taxon>
        <taxon>Streptomycetaceae</taxon>
        <taxon>Streptomyces</taxon>
    </lineage>
</organism>
<feature type="domain" description="STAS" evidence="2">
    <location>
        <begin position="1"/>
        <end position="72"/>
    </location>
</feature>
<evidence type="ECO:0000256" key="1">
    <source>
        <dbReference type="SAM" id="MobiDB-lite"/>
    </source>
</evidence>
<accession>A0ABP5IA27</accession>
<feature type="region of interest" description="Disordered" evidence="1">
    <location>
        <begin position="67"/>
        <end position="93"/>
    </location>
</feature>
<dbReference type="InterPro" id="IPR002645">
    <property type="entry name" value="STAS_dom"/>
</dbReference>
<dbReference type="CDD" id="cd07043">
    <property type="entry name" value="STAS_anti-anti-sigma_factors"/>
    <property type="match status" value="1"/>
</dbReference>
<dbReference type="Gene3D" id="3.30.750.24">
    <property type="entry name" value="STAS domain"/>
    <property type="match status" value="1"/>
</dbReference>
<keyword evidence="4" id="KW-1185">Reference proteome</keyword>
<evidence type="ECO:0000259" key="2">
    <source>
        <dbReference type="PROSITE" id="PS50801"/>
    </source>
</evidence>
<protein>
    <recommendedName>
        <fullName evidence="2">STAS domain-containing protein</fullName>
    </recommendedName>
</protein>
<dbReference type="Gene3D" id="2.30.110.10">
    <property type="entry name" value="Electron Transport, Fmn-binding Protein, Chain A"/>
    <property type="match status" value="1"/>
</dbReference>
<dbReference type="PROSITE" id="PS50801">
    <property type="entry name" value="STAS"/>
    <property type="match status" value="1"/>
</dbReference>
<reference evidence="4" key="1">
    <citation type="journal article" date="2019" name="Int. J. Syst. Evol. Microbiol.">
        <title>The Global Catalogue of Microorganisms (GCM) 10K type strain sequencing project: providing services to taxonomists for standard genome sequencing and annotation.</title>
        <authorList>
            <consortium name="The Broad Institute Genomics Platform"/>
            <consortium name="The Broad Institute Genome Sequencing Center for Infectious Disease"/>
            <person name="Wu L."/>
            <person name="Ma J."/>
        </authorList>
    </citation>
    <scope>NUCLEOTIDE SEQUENCE [LARGE SCALE GENOMIC DNA]</scope>
    <source>
        <strain evidence="4">JCM 15478</strain>
    </source>
</reference>
<dbReference type="Proteomes" id="UP001500016">
    <property type="component" value="Unassembled WGS sequence"/>
</dbReference>
<proteinExistence type="predicted"/>
<dbReference type="InterPro" id="IPR012349">
    <property type="entry name" value="Split_barrel_FMN-bd"/>
</dbReference>
<comment type="caution">
    <text evidence="3">The sequence shown here is derived from an EMBL/GenBank/DDBJ whole genome shotgun (WGS) entry which is preliminary data.</text>
</comment>
<dbReference type="InterPro" id="IPR036513">
    <property type="entry name" value="STAS_dom_sf"/>
</dbReference>
<dbReference type="SUPFAM" id="SSF52091">
    <property type="entry name" value="SpoIIaa-like"/>
    <property type="match status" value="1"/>
</dbReference>
<sequence>MDLRGVTFLDASGLRLLLRVKELVAEYGGTLRLLRGSAKVWRVLCLARLDHVFTVVDDWPVRSAAGAAERTSRRADEPEEAESAVPDGPPPARAALDQGECRDLLAAVPFARLAVVHHGVPLVELVGLLHLDGEPVVLLPEAGEIAVALSTAISPRRLVVLQADDLADADRRTPYVRTVTVVARPRWVVGPARLRACARAAVARGQEPDPGTAYLALAQPSVRGLRLP</sequence>
<evidence type="ECO:0000313" key="3">
    <source>
        <dbReference type="EMBL" id="GAA2096835.1"/>
    </source>
</evidence>
<gene>
    <name evidence="3" type="ORF">GCM10009801_66720</name>
</gene>
<dbReference type="SUPFAM" id="SSF50475">
    <property type="entry name" value="FMN-binding split barrel"/>
    <property type="match status" value="1"/>
</dbReference>
<name>A0ABP5IA27_9ACTN</name>
<dbReference type="Pfam" id="PF01740">
    <property type="entry name" value="STAS"/>
    <property type="match status" value="1"/>
</dbReference>
<evidence type="ECO:0000313" key="4">
    <source>
        <dbReference type="Proteomes" id="UP001500016"/>
    </source>
</evidence>